<dbReference type="OrthoDB" id="2111841at2759"/>
<organism evidence="9 10">
    <name type="scientific">Tetracentron sinense</name>
    <name type="common">Spur-leaf</name>
    <dbReference type="NCBI Taxonomy" id="13715"/>
    <lineage>
        <taxon>Eukaryota</taxon>
        <taxon>Viridiplantae</taxon>
        <taxon>Streptophyta</taxon>
        <taxon>Embryophyta</taxon>
        <taxon>Tracheophyta</taxon>
        <taxon>Spermatophyta</taxon>
        <taxon>Magnoliopsida</taxon>
        <taxon>Trochodendrales</taxon>
        <taxon>Trochodendraceae</taxon>
        <taxon>Tetracentron</taxon>
    </lineage>
</organism>
<evidence type="ECO:0000256" key="1">
    <source>
        <dbReference type="ARBA" id="ARBA00008136"/>
    </source>
</evidence>
<dbReference type="Gene3D" id="3.90.1680.10">
    <property type="entry name" value="SOS response associated peptidase-like"/>
    <property type="match status" value="1"/>
</dbReference>
<evidence type="ECO:0000256" key="8">
    <source>
        <dbReference type="SAM" id="MobiDB-lite"/>
    </source>
</evidence>
<keyword evidence="10" id="KW-1185">Reference proteome</keyword>
<name>A0A834YM75_TETSI</name>
<evidence type="ECO:0008006" key="11">
    <source>
        <dbReference type="Google" id="ProtNLM"/>
    </source>
</evidence>
<evidence type="ECO:0000256" key="5">
    <source>
        <dbReference type="ARBA" id="ARBA00023124"/>
    </source>
</evidence>
<dbReference type="PANTHER" id="PTHR13604">
    <property type="entry name" value="DC12-RELATED"/>
    <property type="match status" value="1"/>
</dbReference>
<dbReference type="GO" id="GO:0006508">
    <property type="term" value="P:proteolysis"/>
    <property type="evidence" value="ECO:0007669"/>
    <property type="project" value="UniProtKB-KW"/>
</dbReference>
<dbReference type="GO" id="GO:0016829">
    <property type="term" value="F:lyase activity"/>
    <property type="evidence" value="ECO:0007669"/>
    <property type="project" value="UniProtKB-KW"/>
</dbReference>
<dbReference type="AlphaFoldDB" id="A0A834YM75"/>
<dbReference type="InterPro" id="IPR036590">
    <property type="entry name" value="SRAP-like"/>
</dbReference>
<comment type="caution">
    <text evidence="9">The sequence shown here is derived from an EMBL/GenBank/DDBJ whole genome shotgun (WGS) entry which is preliminary data.</text>
</comment>
<evidence type="ECO:0000256" key="3">
    <source>
        <dbReference type="ARBA" id="ARBA00022763"/>
    </source>
</evidence>
<evidence type="ECO:0000256" key="6">
    <source>
        <dbReference type="ARBA" id="ARBA00023125"/>
    </source>
</evidence>
<sequence length="325" mass="36922">MFIMRVCALCICRFYEWKKDGSKRQPYYIHLKDGRPLVFAALYDTWRNLEGEIVYTFTILTTCSSSELQWLHDRMPVILGNKGSTDAWLNGSSSSEFNTMLKPYEDPDLVWYPVTPAMGKSSFDGPECIKEIHMKTEEKNLISKFFSKKRTDIELESDAQVKSSSKESAKTNPVKNLKEEPDTEGNTELQSGSQRDDNDSKLDVSSLLHRGAEKCGTKRDYLEFSGDSKPTTGNVEKLGKSLGKKGNLTNTGIKARLIYIQIMDIYTCKEIKEDLRVANDEMKAIKEEFSVFRIAFKAFLSNLIEDDFNGEQDANTVKDAKNDKA</sequence>
<evidence type="ECO:0000313" key="9">
    <source>
        <dbReference type="EMBL" id="KAF8388507.1"/>
    </source>
</evidence>
<comment type="similarity">
    <text evidence="1">Belongs to the SOS response-associated peptidase family.</text>
</comment>
<dbReference type="EMBL" id="JABCRI010000020">
    <property type="protein sequence ID" value="KAF8388507.1"/>
    <property type="molecule type" value="Genomic_DNA"/>
</dbReference>
<dbReference type="Pfam" id="PF02586">
    <property type="entry name" value="SRAP"/>
    <property type="match status" value="1"/>
</dbReference>
<feature type="region of interest" description="Disordered" evidence="8">
    <location>
        <begin position="156"/>
        <end position="202"/>
    </location>
</feature>
<evidence type="ECO:0000256" key="7">
    <source>
        <dbReference type="ARBA" id="ARBA00023239"/>
    </source>
</evidence>
<keyword evidence="7" id="KW-0456">Lyase</keyword>
<dbReference type="GO" id="GO:0008233">
    <property type="term" value="F:peptidase activity"/>
    <property type="evidence" value="ECO:0007669"/>
    <property type="project" value="UniProtKB-KW"/>
</dbReference>
<keyword evidence="2" id="KW-0645">Protease</keyword>
<keyword evidence="5" id="KW-0190">Covalent protein-DNA linkage</keyword>
<evidence type="ECO:0000256" key="2">
    <source>
        <dbReference type="ARBA" id="ARBA00022670"/>
    </source>
</evidence>
<dbReference type="PANTHER" id="PTHR13604:SF0">
    <property type="entry name" value="ABASIC SITE PROCESSING PROTEIN HMCES"/>
    <property type="match status" value="1"/>
</dbReference>
<feature type="compositionally biased region" description="Polar residues" evidence="8">
    <location>
        <begin position="184"/>
        <end position="193"/>
    </location>
</feature>
<dbReference type="GO" id="GO:0106300">
    <property type="term" value="P:protein-DNA covalent cross-linking repair"/>
    <property type="evidence" value="ECO:0007669"/>
    <property type="project" value="InterPro"/>
</dbReference>
<dbReference type="Proteomes" id="UP000655225">
    <property type="component" value="Unassembled WGS sequence"/>
</dbReference>
<evidence type="ECO:0000256" key="4">
    <source>
        <dbReference type="ARBA" id="ARBA00022801"/>
    </source>
</evidence>
<dbReference type="SUPFAM" id="SSF143081">
    <property type="entry name" value="BB1717-like"/>
    <property type="match status" value="1"/>
</dbReference>
<dbReference type="GO" id="GO:0003697">
    <property type="term" value="F:single-stranded DNA binding"/>
    <property type="evidence" value="ECO:0007669"/>
    <property type="project" value="InterPro"/>
</dbReference>
<evidence type="ECO:0000313" key="10">
    <source>
        <dbReference type="Proteomes" id="UP000655225"/>
    </source>
</evidence>
<protein>
    <recommendedName>
        <fullName evidence="11">Embryonic stem cell-specific 5-hydroxymethylcytosine-binding protein</fullName>
    </recommendedName>
</protein>
<accession>A0A834YM75</accession>
<keyword evidence="6" id="KW-0238">DNA-binding</keyword>
<keyword evidence="3" id="KW-0227">DNA damage</keyword>
<dbReference type="InterPro" id="IPR003738">
    <property type="entry name" value="SRAP"/>
</dbReference>
<proteinExistence type="inferred from homology"/>
<keyword evidence="4" id="KW-0378">Hydrolase</keyword>
<gene>
    <name evidence="9" type="ORF">HHK36_027181</name>
</gene>
<dbReference type="OMA" id="DDFPRAC"/>
<reference evidence="9 10" key="1">
    <citation type="submission" date="2020-04" db="EMBL/GenBank/DDBJ databases">
        <title>Plant Genome Project.</title>
        <authorList>
            <person name="Zhang R.-G."/>
        </authorList>
    </citation>
    <scope>NUCLEOTIDE SEQUENCE [LARGE SCALE GENOMIC DNA]</scope>
    <source>
        <strain evidence="9">YNK0</strain>
        <tissue evidence="9">Leaf</tissue>
    </source>
</reference>